<protein>
    <submittedName>
        <fullName evidence="2">Uncharacterized protein</fullName>
    </submittedName>
</protein>
<gene>
    <name evidence="2" type="ORF">BDP27DRAFT_1372693</name>
</gene>
<feature type="compositionally biased region" description="Polar residues" evidence="1">
    <location>
        <begin position="175"/>
        <end position="185"/>
    </location>
</feature>
<evidence type="ECO:0000256" key="1">
    <source>
        <dbReference type="SAM" id="MobiDB-lite"/>
    </source>
</evidence>
<evidence type="ECO:0000313" key="2">
    <source>
        <dbReference type="EMBL" id="KAF9058394.1"/>
    </source>
</evidence>
<keyword evidence="3" id="KW-1185">Reference proteome</keyword>
<dbReference type="Proteomes" id="UP000772434">
    <property type="component" value="Unassembled WGS sequence"/>
</dbReference>
<sequence>MLLVHPVLKYSAEVWHQVPVKYLSKKCWLESKGRATTILPSNLRTNIRLCQDIQLQVSFFENISRRQGQDNMTEASTFAAEASTFAAELANASTLAADASSLAIEASSLSEAATSATYLLGDHATSTANSSIFISSFTAQRAEASTRIYTFTNGHTTTSVTPVISTSVTIVPVSGKSSGPISETNTGERKMSEFGSDYPPRLSRSWSPPYLDLSIAQKRTPPESVLSR</sequence>
<comment type="caution">
    <text evidence="2">The sequence shown here is derived from an EMBL/GenBank/DDBJ whole genome shotgun (WGS) entry which is preliminary data.</text>
</comment>
<feature type="region of interest" description="Disordered" evidence="1">
    <location>
        <begin position="175"/>
        <end position="208"/>
    </location>
</feature>
<dbReference type="AlphaFoldDB" id="A0A9P5P422"/>
<evidence type="ECO:0000313" key="3">
    <source>
        <dbReference type="Proteomes" id="UP000772434"/>
    </source>
</evidence>
<proteinExistence type="predicted"/>
<name>A0A9P5P422_9AGAR</name>
<accession>A0A9P5P422</accession>
<reference evidence="2" key="1">
    <citation type="submission" date="2020-11" db="EMBL/GenBank/DDBJ databases">
        <authorList>
            <consortium name="DOE Joint Genome Institute"/>
            <person name="Ahrendt S."/>
            <person name="Riley R."/>
            <person name="Andreopoulos W."/>
            <person name="Labutti K."/>
            <person name="Pangilinan J."/>
            <person name="Ruiz-Duenas F.J."/>
            <person name="Barrasa J.M."/>
            <person name="Sanchez-Garcia M."/>
            <person name="Camarero S."/>
            <person name="Miyauchi S."/>
            <person name="Serrano A."/>
            <person name="Linde D."/>
            <person name="Babiker R."/>
            <person name="Drula E."/>
            <person name="Ayuso-Fernandez I."/>
            <person name="Pacheco R."/>
            <person name="Padilla G."/>
            <person name="Ferreira P."/>
            <person name="Barriuso J."/>
            <person name="Kellner H."/>
            <person name="Castanera R."/>
            <person name="Alfaro M."/>
            <person name="Ramirez L."/>
            <person name="Pisabarro A.G."/>
            <person name="Kuo A."/>
            <person name="Tritt A."/>
            <person name="Lipzen A."/>
            <person name="He G."/>
            <person name="Yan M."/>
            <person name="Ng V."/>
            <person name="Cullen D."/>
            <person name="Martin F."/>
            <person name="Rosso M.-N."/>
            <person name="Henrissat B."/>
            <person name="Hibbett D."/>
            <person name="Martinez A.T."/>
            <person name="Grigoriev I.V."/>
        </authorList>
    </citation>
    <scope>NUCLEOTIDE SEQUENCE</scope>
    <source>
        <strain evidence="2">AH 40177</strain>
    </source>
</reference>
<dbReference type="EMBL" id="JADNRY010000388">
    <property type="protein sequence ID" value="KAF9058394.1"/>
    <property type="molecule type" value="Genomic_DNA"/>
</dbReference>
<organism evidence="2 3">
    <name type="scientific">Rhodocollybia butyracea</name>
    <dbReference type="NCBI Taxonomy" id="206335"/>
    <lineage>
        <taxon>Eukaryota</taxon>
        <taxon>Fungi</taxon>
        <taxon>Dikarya</taxon>
        <taxon>Basidiomycota</taxon>
        <taxon>Agaricomycotina</taxon>
        <taxon>Agaricomycetes</taxon>
        <taxon>Agaricomycetidae</taxon>
        <taxon>Agaricales</taxon>
        <taxon>Marasmiineae</taxon>
        <taxon>Omphalotaceae</taxon>
        <taxon>Rhodocollybia</taxon>
    </lineage>
</organism>